<dbReference type="RefSeq" id="WP_129870677.1">
    <property type="nucleotide sequence ID" value="NZ_RYUO01000002.1"/>
</dbReference>
<evidence type="ECO:0000313" key="3">
    <source>
        <dbReference type="Proteomes" id="UP000291920"/>
    </source>
</evidence>
<keyword evidence="1" id="KW-0472">Membrane</keyword>
<organism evidence="2 3">
    <name type="scientific">Bifidobacterium pseudolongum subsp. globosum</name>
    <dbReference type="NCBI Taxonomy" id="1690"/>
    <lineage>
        <taxon>Bacteria</taxon>
        <taxon>Bacillati</taxon>
        <taxon>Actinomycetota</taxon>
        <taxon>Actinomycetes</taxon>
        <taxon>Bifidobacteriales</taxon>
        <taxon>Bifidobacteriaceae</taxon>
        <taxon>Bifidobacterium</taxon>
    </lineage>
</organism>
<keyword evidence="1" id="KW-0812">Transmembrane</keyword>
<gene>
    <name evidence="2" type="ORF">PG2017B_0738</name>
</gene>
<proteinExistence type="predicted"/>
<evidence type="ECO:0000313" key="2">
    <source>
        <dbReference type="EMBL" id="RYQ30928.1"/>
    </source>
</evidence>
<reference evidence="2 3" key="1">
    <citation type="submission" date="2018-12" db="EMBL/GenBank/DDBJ databases">
        <title>Unveiling genomic diversity among members of the Bifidobacterium pseudolongum species, a widely distributed gut commensal of the animal kingdom.</title>
        <authorList>
            <person name="Lugli G.A."/>
            <person name="Duranti S."/>
            <person name="Albert K."/>
            <person name="Mancabelli L."/>
            <person name="Napoli S."/>
            <person name="Viappiani A."/>
            <person name="Anzalone R."/>
            <person name="Longhi G."/>
            <person name="Milani C."/>
            <person name="Turroni F."/>
            <person name="Alessandri G."/>
            <person name="Sela D.A."/>
            <person name="Van Sinderen D."/>
            <person name="Ventura M."/>
        </authorList>
    </citation>
    <scope>NUCLEOTIDE SEQUENCE [LARGE SCALE GENOMIC DNA]</scope>
    <source>
        <strain evidence="2 3">2017B</strain>
    </source>
</reference>
<keyword evidence="1" id="KW-1133">Transmembrane helix</keyword>
<comment type="caution">
    <text evidence="2">The sequence shown here is derived from an EMBL/GenBank/DDBJ whole genome shotgun (WGS) entry which is preliminary data.</text>
</comment>
<evidence type="ECO:0000256" key="1">
    <source>
        <dbReference type="SAM" id="Phobius"/>
    </source>
</evidence>
<protein>
    <submittedName>
        <fullName evidence="2">Uncharacterized protein</fullName>
    </submittedName>
</protein>
<dbReference type="EMBL" id="RYUT01000002">
    <property type="protein sequence ID" value="RYQ30928.1"/>
    <property type="molecule type" value="Genomic_DNA"/>
</dbReference>
<feature type="transmembrane region" description="Helical" evidence="1">
    <location>
        <begin position="39"/>
        <end position="58"/>
    </location>
</feature>
<sequence>MFDRINAVNDTKYDLAPRKHLVSMVFRALIDIFYKFRHALAAVGALVIMVLMVCGPGACRHPLLYVLGWFIYIPLGVFACVPLIDRIGVAVDRMEEAERRG</sequence>
<name>A0A4Q5AMZ2_9BIFI</name>
<dbReference type="Proteomes" id="UP000291920">
    <property type="component" value="Unassembled WGS sequence"/>
</dbReference>
<dbReference type="AlphaFoldDB" id="A0A4Q5AMZ2"/>
<feature type="transmembrane region" description="Helical" evidence="1">
    <location>
        <begin position="64"/>
        <end position="84"/>
    </location>
</feature>
<accession>A0A4Q5AMZ2</accession>